<dbReference type="SUPFAM" id="SSF103473">
    <property type="entry name" value="MFS general substrate transporter"/>
    <property type="match status" value="1"/>
</dbReference>
<dbReference type="PANTHER" id="PTHR23534">
    <property type="entry name" value="MFS PERMEASE"/>
    <property type="match status" value="1"/>
</dbReference>
<name>A0A175QUA1_9HYPH</name>
<dbReference type="InterPro" id="IPR020846">
    <property type="entry name" value="MFS_dom"/>
</dbReference>
<dbReference type="PATRIC" id="fig|401562.3.peg.5154"/>
<protein>
    <submittedName>
        <fullName evidence="6">MFS transporter</fullName>
    </submittedName>
</protein>
<gene>
    <name evidence="6" type="ORF">NS226_23040</name>
</gene>
<comment type="caution">
    <text evidence="6">The sequence shown here is derived from an EMBL/GenBank/DDBJ whole genome shotgun (WGS) entry which is preliminary data.</text>
</comment>
<dbReference type="GO" id="GO:0022857">
    <property type="term" value="F:transmembrane transporter activity"/>
    <property type="evidence" value="ECO:0007669"/>
    <property type="project" value="InterPro"/>
</dbReference>
<evidence type="ECO:0000259" key="5">
    <source>
        <dbReference type="PROSITE" id="PS50850"/>
    </source>
</evidence>
<feature type="transmembrane region" description="Helical" evidence="4">
    <location>
        <begin position="140"/>
        <end position="158"/>
    </location>
</feature>
<dbReference type="InterPro" id="IPR011701">
    <property type="entry name" value="MFS"/>
</dbReference>
<reference evidence="6 7" key="1">
    <citation type="journal article" date="2016" name="Front. Microbiol.">
        <title>Genomic Resource of Rice Seed Associated Bacteria.</title>
        <authorList>
            <person name="Midha S."/>
            <person name="Bansal K."/>
            <person name="Sharma S."/>
            <person name="Kumar N."/>
            <person name="Patil P.P."/>
            <person name="Chaudhry V."/>
            <person name="Patil P.B."/>
        </authorList>
    </citation>
    <scope>NUCLEOTIDE SEQUENCE [LARGE SCALE GENOMIC DNA]</scope>
    <source>
        <strain evidence="6 7">NS226</strain>
    </source>
</reference>
<feature type="transmembrane region" description="Helical" evidence="4">
    <location>
        <begin position="104"/>
        <end position="128"/>
    </location>
</feature>
<dbReference type="PROSITE" id="PS50850">
    <property type="entry name" value="MFS"/>
    <property type="match status" value="1"/>
</dbReference>
<feature type="transmembrane region" description="Helical" evidence="4">
    <location>
        <begin position="20"/>
        <end position="43"/>
    </location>
</feature>
<proteinExistence type="predicted"/>
<dbReference type="Pfam" id="PF07690">
    <property type="entry name" value="MFS_1"/>
    <property type="match status" value="2"/>
</dbReference>
<evidence type="ECO:0000256" key="3">
    <source>
        <dbReference type="ARBA" id="ARBA00023136"/>
    </source>
</evidence>
<dbReference type="AlphaFoldDB" id="A0A175QUA1"/>
<accession>A0A175QUA1</accession>
<evidence type="ECO:0000256" key="2">
    <source>
        <dbReference type="ARBA" id="ARBA00022989"/>
    </source>
</evidence>
<feature type="transmembrane region" description="Helical" evidence="4">
    <location>
        <begin position="170"/>
        <end position="192"/>
    </location>
</feature>
<evidence type="ECO:0000256" key="1">
    <source>
        <dbReference type="ARBA" id="ARBA00022692"/>
    </source>
</evidence>
<dbReference type="STRING" id="401562.NS365_19715"/>
<feature type="domain" description="Major facilitator superfamily (MFS) profile" evidence="5">
    <location>
        <begin position="219"/>
        <end position="403"/>
    </location>
</feature>
<keyword evidence="3 4" id="KW-0472">Membrane</keyword>
<keyword evidence="1 4" id="KW-0812">Transmembrane</keyword>
<dbReference type="InterPro" id="IPR036259">
    <property type="entry name" value="MFS_trans_sf"/>
</dbReference>
<evidence type="ECO:0000313" key="6">
    <source>
        <dbReference type="EMBL" id="KTQ79147.1"/>
    </source>
</evidence>
<dbReference type="EMBL" id="LDPZ01000093">
    <property type="protein sequence ID" value="KTQ79147.1"/>
    <property type="molecule type" value="Genomic_DNA"/>
</dbReference>
<dbReference type="PANTHER" id="PTHR23534:SF1">
    <property type="entry name" value="MAJOR FACILITATOR SUPERFAMILY PROTEIN"/>
    <property type="match status" value="1"/>
</dbReference>
<evidence type="ECO:0000313" key="7">
    <source>
        <dbReference type="Proteomes" id="UP000078272"/>
    </source>
</evidence>
<dbReference type="Gene3D" id="1.20.1250.20">
    <property type="entry name" value="MFS general substrate transporter like domains"/>
    <property type="match status" value="1"/>
</dbReference>
<feature type="transmembrane region" description="Helical" evidence="4">
    <location>
        <begin position="79"/>
        <end position="98"/>
    </location>
</feature>
<feature type="transmembrane region" description="Helical" evidence="4">
    <location>
        <begin position="49"/>
        <end position="72"/>
    </location>
</feature>
<feature type="transmembrane region" description="Helical" evidence="4">
    <location>
        <begin position="258"/>
        <end position="278"/>
    </location>
</feature>
<sequence>MFSRISSRASISRNATILMICNALFICSISIDLALTGIVGFQLTPIPMLATLPFALITVGAATTTWGAAGLMQRVGRQAGFMIGTSLGVMGGVISVWAVLHGHFWVFCLGTFMVGVWQAFAQYYRLAAADNVSEEDKSKAISWVLAGGLIAALIGPALANWSRGWLGDPFFAGAYVAVTCLALTSLILLLFYRDEANFRTRAHVLGRSVAFGDLLSRPIYQAAVVNSTVSGVVMMFLMTGAPIAALGCGLGVEDSTSIIQWHLVGMYGPSFFVGILISRYGLVRIMHVGNLLTFVSVVLAVASQTTFAFHAALLTLGVGWNFMFVGGTTLLAKSHTTDEQARAQGFAEFLRFGGTALGAVAAGPLLQSMGWQIMNIIVLPLLAAALWFTIKWDGKTTGDQMNG</sequence>
<feature type="transmembrane region" description="Helical" evidence="4">
    <location>
        <begin position="224"/>
        <end position="252"/>
    </location>
</feature>
<organism evidence="6 7">
    <name type="scientific">Aureimonas ureilytica</name>
    <dbReference type="NCBI Taxonomy" id="401562"/>
    <lineage>
        <taxon>Bacteria</taxon>
        <taxon>Pseudomonadati</taxon>
        <taxon>Pseudomonadota</taxon>
        <taxon>Alphaproteobacteria</taxon>
        <taxon>Hyphomicrobiales</taxon>
        <taxon>Aurantimonadaceae</taxon>
        <taxon>Aureimonas</taxon>
    </lineage>
</organism>
<keyword evidence="2 4" id="KW-1133">Transmembrane helix</keyword>
<evidence type="ECO:0000256" key="4">
    <source>
        <dbReference type="SAM" id="Phobius"/>
    </source>
</evidence>
<dbReference type="Proteomes" id="UP000078272">
    <property type="component" value="Unassembled WGS sequence"/>
</dbReference>
<feature type="transmembrane region" description="Helical" evidence="4">
    <location>
        <begin position="372"/>
        <end position="390"/>
    </location>
</feature>